<accession>A0A915D2F5</accession>
<dbReference type="AlphaFoldDB" id="A0A915D2F5"/>
<evidence type="ECO:0000313" key="2">
    <source>
        <dbReference type="WBParaSite" id="jg15134"/>
    </source>
</evidence>
<name>A0A915D2F5_9BILA</name>
<organism evidence="1 2">
    <name type="scientific">Ditylenchus dipsaci</name>
    <dbReference type="NCBI Taxonomy" id="166011"/>
    <lineage>
        <taxon>Eukaryota</taxon>
        <taxon>Metazoa</taxon>
        <taxon>Ecdysozoa</taxon>
        <taxon>Nematoda</taxon>
        <taxon>Chromadorea</taxon>
        <taxon>Rhabditida</taxon>
        <taxon>Tylenchina</taxon>
        <taxon>Tylenchomorpha</taxon>
        <taxon>Sphaerularioidea</taxon>
        <taxon>Anguinidae</taxon>
        <taxon>Anguininae</taxon>
        <taxon>Ditylenchus</taxon>
    </lineage>
</organism>
<protein>
    <submittedName>
        <fullName evidence="2">Uncharacterized protein</fullName>
    </submittedName>
</protein>
<reference evidence="2" key="1">
    <citation type="submission" date="2022-11" db="UniProtKB">
        <authorList>
            <consortium name="WormBaseParasite"/>
        </authorList>
    </citation>
    <scope>IDENTIFICATION</scope>
</reference>
<dbReference type="WBParaSite" id="jg15134">
    <property type="protein sequence ID" value="jg15134"/>
    <property type="gene ID" value="jg15134"/>
</dbReference>
<evidence type="ECO:0000313" key="1">
    <source>
        <dbReference type="Proteomes" id="UP000887574"/>
    </source>
</evidence>
<sequence length="102" mass="11854">MVARCEYDNETIERKRQRTRKFSFHSILDVPSGVPLVDIFAIEISDKKQIAKLLLLLPVFPRKLHHLKRISGNTILICEEINEIGEEKISEIKNLPRKNSQC</sequence>
<keyword evidence="1" id="KW-1185">Reference proteome</keyword>
<proteinExistence type="predicted"/>
<dbReference type="Proteomes" id="UP000887574">
    <property type="component" value="Unplaced"/>
</dbReference>